<dbReference type="EMBL" id="CP039347">
    <property type="protein sequence ID" value="QCD87247.1"/>
    <property type="molecule type" value="Genomic_DNA"/>
</dbReference>
<proteinExistence type="predicted"/>
<evidence type="ECO:0000313" key="2">
    <source>
        <dbReference type="Proteomes" id="UP000501690"/>
    </source>
</evidence>
<evidence type="ECO:0000313" key="1">
    <source>
        <dbReference type="EMBL" id="QCD87247.1"/>
    </source>
</evidence>
<dbReference type="AlphaFoldDB" id="A0A4D6LFB3"/>
<keyword evidence="2" id="KW-1185">Reference proteome</keyword>
<accession>A0A4D6LFB3</accession>
<protein>
    <submittedName>
        <fullName evidence="1">Uncharacterized protein</fullName>
    </submittedName>
</protein>
<dbReference type="Proteomes" id="UP000501690">
    <property type="component" value="Linkage Group LG3"/>
</dbReference>
<reference evidence="1 2" key="1">
    <citation type="submission" date="2019-04" db="EMBL/GenBank/DDBJ databases">
        <title>An improved genome assembly and genetic linkage map for asparagus bean, Vigna unguiculata ssp. sesquipedialis.</title>
        <authorList>
            <person name="Xia Q."/>
            <person name="Zhang R."/>
            <person name="Dong Y."/>
        </authorList>
    </citation>
    <scope>NUCLEOTIDE SEQUENCE [LARGE SCALE GENOMIC DNA]</scope>
    <source>
        <tissue evidence="1">Leaf</tissue>
    </source>
</reference>
<name>A0A4D6LFB3_VIGUN</name>
<organism evidence="1 2">
    <name type="scientific">Vigna unguiculata</name>
    <name type="common">Cowpea</name>
    <dbReference type="NCBI Taxonomy" id="3917"/>
    <lineage>
        <taxon>Eukaryota</taxon>
        <taxon>Viridiplantae</taxon>
        <taxon>Streptophyta</taxon>
        <taxon>Embryophyta</taxon>
        <taxon>Tracheophyta</taxon>
        <taxon>Spermatophyta</taxon>
        <taxon>Magnoliopsida</taxon>
        <taxon>eudicotyledons</taxon>
        <taxon>Gunneridae</taxon>
        <taxon>Pentapetalae</taxon>
        <taxon>rosids</taxon>
        <taxon>fabids</taxon>
        <taxon>Fabales</taxon>
        <taxon>Fabaceae</taxon>
        <taxon>Papilionoideae</taxon>
        <taxon>50 kb inversion clade</taxon>
        <taxon>NPAAA clade</taxon>
        <taxon>indigoferoid/millettioid clade</taxon>
        <taxon>Phaseoleae</taxon>
        <taxon>Vigna</taxon>
    </lineage>
</organism>
<gene>
    <name evidence="1" type="ORF">DEO72_LG3g1781</name>
</gene>
<sequence length="84" mass="9591">MVSCLLLRFHSPHLYAPLYICPHLHNTSPLHASPPLPRLYISAPPYLYHTSMPLPCASPLYRVHRLSTSCLLVLKSLRCMRRLG</sequence>